<name>A0ABZ0TWZ9_9SPHI</name>
<dbReference type="EMBL" id="CP139558">
    <property type="protein sequence ID" value="WPU95650.1"/>
    <property type="molecule type" value="Genomic_DNA"/>
</dbReference>
<evidence type="ECO:0000313" key="2">
    <source>
        <dbReference type="Proteomes" id="UP001324380"/>
    </source>
</evidence>
<organism evidence="1 2">
    <name type="scientific">Mucilaginibacter sabulilitoris</name>
    <dbReference type="NCBI Taxonomy" id="1173583"/>
    <lineage>
        <taxon>Bacteria</taxon>
        <taxon>Pseudomonadati</taxon>
        <taxon>Bacteroidota</taxon>
        <taxon>Sphingobacteriia</taxon>
        <taxon>Sphingobacteriales</taxon>
        <taxon>Sphingobacteriaceae</taxon>
        <taxon>Mucilaginibacter</taxon>
    </lineage>
</organism>
<sequence length="67" mass="8025">MSLEKKEKYLATVKDLRSENFGRNWPFLILSEKLPDGQVYREYPDGHIELQEVLANGPNFEYKFIRY</sequence>
<reference evidence="1 2" key="1">
    <citation type="submission" date="2023-11" db="EMBL/GenBank/DDBJ databases">
        <title>Analysis of the Genomes of Mucilaginibacter gossypii cycad 4 and M. sabulilitoris SNA2: microbes with the potential for plant growth promotion.</title>
        <authorList>
            <person name="Hirsch A.M."/>
            <person name="Humm E."/>
            <person name="Rubbi M."/>
            <person name="Del Vecchio G."/>
            <person name="Ha S.M."/>
            <person name="Pellegrini M."/>
            <person name="Gunsalus R.P."/>
        </authorList>
    </citation>
    <scope>NUCLEOTIDE SEQUENCE [LARGE SCALE GENOMIC DNA]</scope>
    <source>
        <strain evidence="1 2">SNA2</strain>
    </source>
</reference>
<dbReference type="Proteomes" id="UP001324380">
    <property type="component" value="Chromosome"/>
</dbReference>
<accession>A0ABZ0TWZ9</accession>
<keyword evidence="2" id="KW-1185">Reference proteome</keyword>
<protein>
    <submittedName>
        <fullName evidence="1">Uncharacterized protein</fullName>
    </submittedName>
</protein>
<proteinExistence type="predicted"/>
<evidence type="ECO:0000313" key="1">
    <source>
        <dbReference type="EMBL" id="WPU95650.1"/>
    </source>
</evidence>
<dbReference type="RefSeq" id="WP_321564756.1">
    <property type="nucleotide sequence ID" value="NZ_CP139558.1"/>
</dbReference>
<gene>
    <name evidence="1" type="ORF">SNE25_08975</name>
</gene>